<dbReference type="STRING" id="446471.Xcel_0490"/>
<dbReference type="InterPro" id="IPR000253">
    <property type="entry name" value="FHA_dom"/>
</dbReference>
<dbReference type="PROSITE" id="PS50006">
    <property type="entry name" value="FHA_DOMAIN"/>
    <property type="match status" value="1"/>
</dbReference>
<proteinExistence type="predicted"/>
<dbReference type="Gene3D" id="2.60.200.20">
    <property type="match status" value="1"/>
</dbReference>
<organism evidence="4 5">
    <name type="scientific">Xylanimonas cellulosilytica (strain DSM 15894 / JCM 12276 / CECT 5975 / KCTC 9989 / LMG 20990 / NBRC 107835 / XIL07)</name>
    <dbReference type="NCBI Taxonomy" id="446471"/>
    <lineage>
        <taxon>Bacteria</taxon>
        <taxon>Bacillati</taxon>
        <taxon>Actinomycetota</taxon>
        <taxon>Actinomycetes</taxon>
        <taxon>Micrococcales</taxon>
        <taxon>Promicromonosporaceae</taxon>
        <taxon>Xylanimonas</taxon>
    </lineage>
</organism>
<name>D1BW26_XYLCX</name>
<dbReference type="OrthoDB" id="5485098at2"/>
<sequence length="578" mass="57648">MTVTTTAVAWYAGTGAAADSTVVRRGRTTVLLADDPAGAARAVWAGAGARSPVTAVLDALASLPGTTLTTLPPFAAVTVADDGGAHVLVRGRFRAVLGTGAGSVVVEAADVSTWHERRVADVTTVVLGTQPRAAAEVLADEAAWPLAEGVVRAGEVALEVVPGAAGAPDADDAPATAQPTPTARPTPPVKPTPTVKPTPAAVELPAVLSVPEVETMLPTAGQDDADGVPEPDPAAPEPTAVPADEEAPAPEATQAGPVDVADDGYAHLWGATVMRTVEDAAVRPEDDEEAAEEEGSAQPAAASPVAAPAAPAPALSPAPAPDPSPVGAGLIAGIPRTWAGAQAGAQAGVQGGALGASLGTIAPPPAAPAPAPLAAPASPAAPPPPPPGDDETDHDGHTVMSSALAHLRTGAAPEPAPAPPAPPVGAGPQVLARSCPDGHANPPSRDACRTCGAPLTQEAGLAVRPVLGRVRVAGGPQLDLDRPLVVGRRPRTPRSSAGEMPRLVTVVSPNQDVSRSHVEVRLEGWHVLVTDLATTNGTVLHRGGQPPQRLHPSEATLVVDGDVVDLGDGATLTFEEIW</sequence>
<feature type="region of interest" description="Disordered" evidence="2">
    <location>
        <begin position="410"/>
        <end position="447"/>
    </location>
</feature>
<feature type="domain" description="FHA" evidence="3">
    <location>
        <begin position="484"/>
        <end position="541"/>
    </location>
</feature>
<evidence type="ECO:0000313" key="4">
    <source>
        <dbReference type="EMBL" id="ACZ29529.1"/>
    </source>
</evidence>
<dbReference type="KEGG" id="xce:Xcel_0490"/>
<evidence type="ECO:0000259" key="3">
    <source>
        <dbReference type="PROSITE" id="PS50006"/>
    </source>
</evidence>
<feature type="compositionally biased region" description="Pro residues" evidence="2">
    <location>
        <begin position="414"/>
        <end position="425"/>
    </location>
</feature>
<feature type="region of interest" description="Disordered" evidence="2">
    <location>
        <begin position="365"/>
        <end position="397"/>
    </location>
</feature>
<keyword evidence="1" id="KW-0597">Phosphoprotein</keyword>
<dbReference type="InterPro" id="IPR008984">
    <property type="entry name" value="SMAD_FHA_dom_sf"/>
</dbReference>
<dbReference type="Proteomes" id="UP000002255">
    <property type="component" value="Chromosome"/>
</dbReference>
<dbReference type="AlphaFoldDB" id="D1BW26"/>
<feature type="region of interest" description="Disordered" evidence="2">
    <location>
        <begin position="281"/>
        <end position="322"/>
    </location>
</feature>
<accession>D1BW26</accession>
<dbReference type="eggNOG" id="COG1716">
    <property type="taxonomic scope" value="Bacteria"/>
</dbReference>
<feature type="region of interest" description="Disordered" evidence="2">
    <location>
        <begin position="164"/>
        <end position="200"/>
    </location>
</feature>
<feature type="region of interest" description="Disordered" evidence="2">
    <location>
        <begin position="219"/>
        <end position="259"/>
    </location>
</feature>
<feature type="compositionally biased region" description="Low complexity" evidence="2">
    <location>
        <begin position="296"/>
        <end position="309"/>
    </location>
</feature>
<dbReference type="RefSeq" id="WP_012877273.1">
    <property type="nucleotide sequence ID" value="NC_013530.1"/>
</dbReference>
<evidence type="ECO:0000313" key="5">
    <source>
        <dbReference type="Proteomes" id="UP000002255"/>
    </source>
</evidence>
<dbReference type="SUPFAM" id="SSF49879">
    <property type="entry name" value="SMAD/FHA domain"/>
    <property type="match status" value="1"/>
</dbReference>
<keyword evidence="5" id="KW-1185">Reference proteome</keyword>
<reference evidence="4 5" key="2">
    <citation type="journal article" date="2010" name="Stand. Genomic Sci.">
        <title>Complete genome sequence of Xylanimonas cellulosilytica type strain (XIL07).</title>
        <authorList>
            <person name="Foster B."/>
            <person name="Pukall R."/>
            <person name="Abt B."/>
            <person name="Nolan M."/>
            <person name="Glavina Del Rio T."/>
            <person name="Chen F."/>
            <person name="Lucas S."/>
            <person name="Tice H."/>
            <person name="Pitluck S."/>
            <person name="Cheng J.-F."/>
            <person name="Chertkov O."/>
            <person name="Brettin T."/>
            <person name="Han C."/>
            <person name="Detter J.C."/>
            <person name="Bruce D."/>
            <person name="Goodwin L."/>
            <person name="Ivanova N."/>
            <person name="Mavromatis K."/>
            <person name="Pati A."/>
            <person name="Mikhailova N."/>
            <person name="Chen A."/>
            <person name="Palaniappan K."/>
            <person name="Land M."/>
            <person name="Hauser L."/>
            <person name="Chang Y.-J."/>
            <person name="Jeffries C.D."/>
            <person name="Chain P."/>
            <person name="Rohde M."/>
            <person name="Goeker M."/>
            <person name="Bristow J."/>
            <person name="Eisen J.A."/>
            <person name="Markowitz V."/>
            <person name="Hugenholtz P."/>
            <person name="Kyrpides N.C."/>
            <person name="Klenk H.-P."/>
            <person name="Lapidus A."/>
        </authorList>
    </citation>
    <scope>NUCLEOTIDE SEQUENCE [LARGE SCALE GENOMIC DNA]</scope>
    <source>
        <strain evidence="5">DSM 15894 / CECT 5975 / LMG 20990 / XIL07</strain>
    </source>
</reference>
<protein>
    <submittedName>
        <fullName evidence="4">FHA domain containing protein</fullName>
    </submittedName>
</protein>
<evidence type="ECO:0000256" key="1">
    <source>
        <dbReference type="ARBA" id="ARBA00022553"/>
    </source>
</evidence>
<dbReference type="EMBL" id="CP001821">
    <property type="protein sequence ID" value="ACZ29529.1"/>
    <property type="molecule type" value="Genomic_DNA"/>
</dbReference>
<dbReference type="HOGENOM" id="CLU_032201_0_0_11"/>
<gene>
    <name evidence="4" type="ordered locus">Xcel_0490</name>
</gene>
<feature type="compositionally biased region" description="Pro residues" evidence="2">
    <location>
        <begin position="182"/>
        <end position="196"/>
    </location>
</feature>
<dbReference type="Pfam" id="PF00498">
    <property type="entry name" value="FHA"/>
    <property type="match status" value="1"/>
</dbReference>
<evidence type="ECO:0000256" key="2">
    <source>
        <dbReference type="SAM" id="MobiDB-lite"/>
    </source>
</evidence>
<reference evidence="5" key="1">
    <citation type="submission" date="2009-11" db="EMBL/GenBank/DDBJ databases">
        <title>The complete chromosome of Xylanimonas cellulosilytica DSM 15894.</title>
        <authorList>
            <consortium name="US DOE Joint Genome Institute (JGI-PGF)"/>
            <person name="Lucas S."/>
            <person name="Copeland A."/>
            <person name="Lapidus A."/>
            <person name="Glavina del Rio T."/>
            <person name="Dalin E."/>
            <person name="Tice H."/>
            <person name="Bruce D."/>
            <person name="Goodwin L."/>
            <person name="Pitluck S."/>
            <person name="Kyrpides N."/>
            <person name="Mavromatis K."/>
            <person name="Ivanova N."/>
            <person name="Mikhailova N."/>
            <person name="Foster B."/>
            <person name="Clum A."/>
            <person name="Brettin T."/>
            <person name="Detter J.C."/>
            <person name="Han C."/>
            <person name="Larimer F."/>
            <person name="Land M."/>
            <person name="Hauser L."/>
            <person name="Markowitz V."/>
            <person name="Cheng J.F."/>
            <person name="Hugenholtz P."/>
            <person name="Woyke T."/>
            <person name="Wu D."/>
            <person name="Gehrich-Schroeter G."/>
            <person name="Schneider S."/>
            <person name="Pukall S.R."/>
            <person name="Klenk H.P."/>
            <person name="Eisen J.A."/>
        </authorList>
    </citation>
    <scope>NUCLEOTIDE SEQUENCE [LARGE SCALE GENOMIC DNA]</scope>
    <source>
        <strain evidence="5">DSM 15894 / CECT 5975 / LMG 20990 / XIL07</strain>
    </source>
</reference>
<feature type="compositionally biased region" description="Low complexity" evidence="2">
    <location>
        <begin position="164"/>
        <end position="181"/>
    </location>
</feature>
<dbReference type="CDD" id="cd00060">
    <property type="entry name" value="FHA"/>
    <property type="match status" value="1"/>
</dbReference>
<feature type="compositionally biased region" description="Pro residues" evidence="2">
    <location>
        <begin position="310"/>
        <end position="322"/>
    </location>
</feature>
<feature type="compositionally biased region" description="Acidic residues" evidence="2">
    <location>
        <begin position="285"/>
        <end position="295"/>
    </location>
</feature>
<feature type="compositionally biased region" description="Pro residues" evidence="2">
    <location>
        <begin position="365"/>
        <end position="387"/>
    </location>
</feature>